<dbReference type="PROSITE" id="PS50146">
    <property type="entry name" value="DAGK"/>
    <property type="match status" value="1"/>
</dbReference>
<evidence type="ECO:0000256" key="2">
    <source>
        <dbReference type="ARBA" id="ARBA00005983"/>
    </source>
</evidence>
<evidence type="ECO:0000313" key="15">
    <source>
        <dbReference type="Proteomes" id="UP001499979"/>
    </source>
</evidence>
<evidence type="ECO:0000256" key="6">
    <source>
        <dbReference type="ARBA" id="ARBA00022741"/>
    </source>
</evidence>
<evidence type="ECO:0000256" key="8">
    <source>
        <dbReference type="ARBA" id="ARBA00022840"/>
    </source>
</evidence>
<dbReference type="RefSeq" id="WP_343907520.1">
    <property type="nucleotide sequence ID" value="NZ_BAAAJE010000007.1"/>
</dbReference>
<dbReference type="Proteomes" id="UP001499979">
    <property type="component" value="Unassembled WGS sequence"/>
</dbReference>
<dbReference type="InterPro" id="IPR016064">
    <property type="entry name" value="NAD/diacylglycerol_kinase_sf"/>
</dbReference>
<dbReference type="InterPro" id="IPR001206">
    <property type="entry name" value="Diacylglycerol_kinase_cat_dom"/>
</dbReference>
<evidence type="ECO:0000259" key="13">
    <source>
        <dbReference type="PROSITE" id="PS50146"/>
    </source>
</evidence>
<dbReference type="NCBIfam" id="TIGR00147">
    <property type="entry name" value="YegS/Rv2252/BmrU family lipid kinase"/>
    <property type="match status" value="1"/>
</dbReference>
<evidence type="ECO:0000256" key="9">
    <source>
        <dbReference type="ARBA" id="ARBA00022842"/>
    </source>
</evidence>
<feature type="domain" description="DAGKc" evidence="13">
    <location>
        <begin position="1"/>
        <end position="130"/>
    </location>
</feature>
<dbReference type="PANTHER" id="PTHR12358:SF106">
    <property type="entry name" value="LIPID KINASE YEGS"/>
    <property type="match status" value="1"/>
</dbReference>
<keyword evidence="7 14" id="KW-0418">Kinase</keyword>
<dbReference type="Pfam" id="PF19279">
    <property type="entry name" value="YegS_C"/>
    <property type="match status" value="1"/>
</dbReference>
<keyword evidence="3" id="KW-0444">Lipid biosynthesis</keyword>
<evidence type="ECO:0000256" key="12">
    <source>
        <dbReference type="ARBA" id="ARBA00023264"/>
    </source>
</evidence>
<dbReference type="InterPro" id="IPR017438">
    <property type="entry name" value="ATP-NAD_kinase_N"/>
</dbReference>
<gene>
    <name evidence="14" type="ORF">GCM10009606_21420</name>
</gene>
<keyword evidence="6" id="KW-0547">Nucleotide-binding</keyword>
<comment type="caution">
    <text evidence="14">The sequence shown here is derived from an EMBL/GenBank/DDBJ whole genome shotgun (WGS) entry which is preliminary data.</text>
</comment>
<keyword evidence="8" id="KW-0067">ATP-binding</keyword>
<dbReference type="GO" id="GO:0016301">
    <property type="term" value="F:kinase activity"/>
    <property type="evidence" value="ECO:0007669"/>
    <property type="project" value="UniProtKB-KW"/>
</dbReference>
<comment type="cofactor">
    <cofactor evidence="1">
        <name>Mg(2+)</name>
        <dbReference type="ChEBI" id="CHEBI:18420"/>
    </cofactor>
</comment>
<sequence>MDWITLLTNPTSGKGRGARFRDAAAARLRAAGVDVTTVEGRDADEALDLARAAVAGDTEALVLCGGDGMVHIGVQAAAGTGTPIGIIPSGTGNDVARYFDIPRKDPVAAAERVLAGTPRTIDLARSGTQYFTTVLAAGFDAIVNERANRMTWPKGQMRYNIATLAELRIFEPIPYTLDLDGETRTLAAMLVAVGNGPSFGGGLRITEGAVLDDGFLDVVIIKPMSKPGLIRTYPKLFKGTHVTHPAYEHHRVRSVTVAAPNIVSYADGERFGALPLTVECAPGALRVLA</sequence>
<name>A0ABP4EWZ0_9ACTN</name>
<protein>
    <submittedName>
        <fullName evidence="14">Diacylglycerol kinase</fullName>
    </submittedName>
</protein>
<evidence type="ECO:0000256" key="3">
    <source>
        <dbReference type="ARBA" id="ARBA00022516"/>
    </source>
</evidence>
<dbReference type="NCBIfam" id="NF008882">
    <property type="entry name" value="PRK11914.1"/>
    <property type="match status" value="1"/>
</dbReference>
<proteinExistence type="inferred from homology"/>
<dbReference type="InterPro" id="IPR050187">
    <property type="entry name" value="Lipid_Phosphate_FormReg"/>
</dbReference>
<keyword evidence="12" id="KW-1208">Phospholipid metabolism</keyword>
<evidence type="ECO:0000256" key="11">
    <source>
        <dbReference type="ARBA" id="ARBA00023209"/>
    </source>
</evidence>
<accession>A0ABP4EWZ0</accession>
<keyword evidence="4" id="KW-0808">Transferase</keyword>
<dbReference type="EMBL" id="BAAAJE010000007">
    <property type="protein sequence ID" value="GAA1141715.1"/>
    <property type="molecule type" value="Genomic_DNA"/>
</dbReference>
<dbReference type="InterPro" id="IPR045540">
    <property type="entry name" value="YegS/DAGK_C"/>
</dbReference>
<keyword evidence="9" id="KW-0460">Magnesium</keyword>
<dbReference type="InterPro" id="IPR005218">
    <property type="entry name" value="Diacylglycerol/lipid_kinase"/>
</dbReference>
<evidence type="ECO:0000256" key="10">
    <source>
        <dbReference type="ARBA" id="ARBA00023098"/>
    </source>
</evidence>
<evidence type="ECO:0000256" key="4">
    <source>
        <dbReference type="ARBA" id="ARBA00022679"/>
    </source>
</evidence>
<keyword evidence="10" id="KW-0443">Lipid metabolism</keyword>
<evidence type="ECO:0000256" key="7">
    <source>
        <dbReference type="ARBA" id="ARBA00022777"/>
    </source>
</evidence>
<keyword evidence="5" id="KW-0479">Metal-binding</keyword>
<dbReference type="Gene3D" id="2.60.200.40">
    <property type="match status" value="1"/>
</dbReference>
<keyword evidence="11" id="KW-0594">Phospholipid biosynthesis</keyword>
<evidence type="ECO:0000313" key="14">
    <source>
        <dbReference type="EMBL" id="GAA1141715.1"/>
    </source>
</evidence>
<comment type="similarity">
    <text evidence="2">Belongs to the diacylglycerol/lipid kinase family.</text>
</comment>
<keyword evidence="15" id="KW-1185">Reference proteome</keyword>
<dbReference type="Pfam" id="PF00781">
    <property type="entry name" value="DAGK_cat"/>
    <property type="match status" value="1"/>
</dbReference>
<evidence type="ECO:0000256" key="5">
    <source>
        <dbReference type="ARBA" id="ARBA00022723"/>
    </source>
</evidence>
<organism evidence="14 15">
    <name type="scientific">Nocardioides aquiterrae</name>
    <dbReference type="NCBI Taxonomy" id="203799"/>
    <lineage>
        <taxon>Bacteria</taxon>
        <taxon>Bacillati</taxon>
        <taxon>Actinomycetota</taxon>
        <taxon>Actinomycetes</taxon>
        <taxon>Propionibacteriales</taxon>
        <taxon>Nocardioidaceae</taxon>
        <taxon>Nocardioides</taxon>
    </lineage>
</organism>
<dbReference type="Gene3D" id="3.40.50.10330">
    <property type="entry name" value="Probable inorganic polyphosphate/atp-NAD kinase, domain 1"/>
    <property type="match status" value="1"/>
</dbReference>
<dbReference type="SUPFAM" id="SSF111331">
    <property type="entry name" value="NAD kinase/diacylglycerol kinase-like"/>
    <property type="match status" value="1"/>
</dbReference>
<dbReference type="PANTHER" id="PTHR12358">
    <property type="entry name" value="SPHINGOSINE KINASE"/>
    <property type="match status" value="1"/>
</dbReference>
<reference evidence="15" key="1">
    <citation type="journal article" date="2019" name="Int. J. Syst. Evol. Microbiol.">
        <title>The Global Catalogue of Microorganisms (GCM) 10K type strain sequencing project: providing services to taxonomists for standard genome sequencing and annotation.</title>
        <authorList>
            <consortium name="The Broad Institute Genomics Platform"/>
            <consortium name="The Broad Institute Genome Sequencing Center for Infectious Disease"/>
            <person name="Wu L."/>
            <person name="Ma J."/>
        </authorList>
    </citation>
    <scope>NUCLEOTIDE SEQUENCE [LARGE SCALE GENOMIC DNA]</scope>
    <source>
        <strain evidence="15">JCM 11813</strain>
    </source>
</reference>
<evidence type="ECO:0000256" key="1">
    <source>
        <dbReference type="ARBA" id="ARBA00001946"/>
    </source>
</evidence>
<dbReference type="SMART" id="SM00046">
    <property type="entry name" value="DAGKc"/>
    <property type="match status" value="1"/>
</dbReference>